<dbReference type="GO" id="GO:0004386">
    <property type="term" value="F:helicase activity"/>
    <property type="evidence" value="ECO:0007669"/>
    <property type="project" value="InterPro"/>
</dbReference>
<accession>A0A2G5NSX9</accession>
<dbReference type="SUPFAM" id="SSF52540">
    <property type="entry name" value="P-loop containing nucleoside triphosphate hydrolases"/>
    <property type="match status" value="1"/>
</dbReference>
<dbReference type="SMART" id="SM00479">
    <property type="entry name" value="EXOIII"/>
    <property type="match status" value="1"/>
</dbReference>
<evidence type="ECO:0000256" key="3">
    <source>
        <dbReference type="ARBA" id="ARBA00022801"/>
    </source>
</evidence>
<dbReference type="InterPro" id="IPR006310">
    <property type="entry name" value="DinG"/>
</dbReference>
<evidence type="ECO:0000256" key="2">
    <source>
        <dbReference type="ARBA" id="ARBA00022741"/>
    </source>
</evidence>
<keyword evidence="4 6" id="KW-0269">Exonuclease</keyword>
<dbReference type="Pfam" id="PF00929">
    <property type="entry name" value="RNase_T"/>
    <property type="match status" value="1"/>
</dbReference>
<sequence length="864" mass="101371">MALKYAVVDLETTGNNLEVDEMIQIGVCIMQNNQIIDTFESFVHTTQPIPPFIQSLTKINNEMVEHAPTFQMIALQLYELLEGCVFVAHNVDFDLNFLRKYFNESNIFYKPKYIIDTVDVFKIVFPQMSRYQLSYLSEQLNIKLTNAHRAIDDAKATCEILMIALDRLRNLPSNTLKSLYSQAKQMRYHFDEVLFDLIRDYELSSVEYNTMNGINFIKKNRQVNPLNIDVSFETFFEQTIQSLDFIYREEQYQLSYEIYLSLKQQTEITIEAELGSGKTLSYLIAAAYFIAETNQSVLVSTSTIALQNQMIDYDIALLKRQGLNIPYQIIKSKNHYLTIEFVEYILKDTKINHDISILKMQLIIFLMSGNDGDIEQLNLNGGRKIYFELMRSLYIPQQNETYLFDTYPDTAHVGITNHAHLLSNRKLNMFENYHHIIIDEAHQILNYALKYTTFELKYQDLKYLISQTLQEFDTSAISHKQKLSDLTFFQYGSINNELQQLNEKYEQLFEYLLTHFYSDRIIQAEIKKADEPAILLLELIHTLSTIASAPNITKIQRKMIINLKENFERCYNNILLHGELYIMFNNHNKSGIHIILKEHKVKEVIGKYILDAFDSKIFISGTINAINEHNVLSDLFMESKKYIKFDASFEKYKAPFYIPTDIPAFNYQQQEEYIEKCLEYILMYLNNYDGKALILLNSYQQVEILRDYLYETALDQVILTQNSDVNTTKLNQQFNQLEKGVLLATQTFYEGIDFKYDGVKCVMIVSLPFMHPKDLNIALMKDEVEDVFLDYQVPIAVNKLHQATGRLIRNEKDRGWMICFDRRIVDSRYATKFSHILSNFNKQEGNIEDFEQFMYTLYKSFSEL</sequence>
<dbReference type="EC" id="3.1.-.-" evidence="6"/>
<evidence type="ECO:0000259" key="8">
    <source>
        <dbReference type="PROSITE" id="PS51193"/>
    </source>
</evidence>
<evidence type="ECO:0000256" key="6">
    <source>
        <dbReference type="RuleBase" id="RU364106"/>
    </source>
</evidence>
<dbReference type="SMART" id="SM00491">
    <property type="entry name" value="HELICc2"/>
    <property type="match status" value="1"/>
</dbReference>
<dbReference type="SMART" id="SM00487">
    <property type="entry name" value="DEXDc"/>
    <property type="match status" value="1"/>
</dbReference>
<dbReference type="GO" id="GO:0005524">
    <property type="term" value="F:ATP binding"/>
    <property type="evidence" value="ECO:0007669"/>
    <property type="project" value="UniProtKB-KW"/>
</dbReference>
<organism evidence="9 10">
    <name type="scientific">Macrococcoides goetzii</name>
    <dbReference type="NCBI Taxonomy" id="1891097"/>
    <lineage>
        <taxon>Bacteria</taxon>
        <taxon>Bacillati</taxon>
        <taxon>Bacillota</taxon>
        <taxon>Bacilli</taxon>
        <taxon>Bacillales</taxon>
        <taxon>Staphylococcaceae</taxon>
        <taxon>Macrococcoides</taxon>
    </lineage>
</organism>
<dbReference type="InterPro" id="IPR027417">
    <property type="entry name" value="P-loop_NTPase"/>
</dbReference>
<dbReference type="PANTHER" id="PTHR30231:SF41">
    <property type="entry name" value="DNA POLYMERASE III SUBUNIT EPSILON"/>
    <property type="match status" value="1"/>
</dbReference>
<comment type="similarity">
    <text evidence="6">Belongs to the helicase family. DinG subfamily. Type 2 sub-subfamily.</text>
</comment>
<evidence type="ECO:0000256" key="4">
    <source>
        <dbReference type="ARBA" id="ARBA00022839"/>
    </source>
</evidence>
<keyword evidence="10" id="KW-1185">Reference proteome</keyword>
<dbReference type="SUPFAM" id="SSF53098">
    <property type="entry name" value="Ribonuclease H-like"/>
    <property type="match status" value="1"/>
</dbReference>
<dbReference type="GO" id="GO:0045004">
    <property type="term" value="P:DNA replication proofreading"/>
    <property type="evidence" value="ECO:0007669"/>
    <property type="project" value="TreeGrafter"/>
</dbReference>
<dbReference type="PROSITE" id="PS51193">
    <property type="entry name" value="HELICASE_ATP_BIND_2"/>
    <property type="match status" value="1"/>
</dbReference>
<name>A0A2G5NSX9_9STAP</name>
<dbReference type="InterPro" id="IPR006555">
    <property type="entry name" value="ATP-dep_Helicase_C"/>
</dbReference>
<feature type="domain" description="Helicase ATP-binding" evidence="8">
    <location>
        <begin position="237"/>
        <end position="486"/>
    </location>
</feature>
<gene>
    <name evidence="6" type="primary">dinG</name>
    <name evidence="9" type="ORF">BFS35_002435</name>
</gene>
<dbReference type="GO" id="GO:0005829">
    <property type="term" value="C:cytosol"/>
    <property type="evidence" value="ECO:0007669"/>
    <property type="project" value="TreeGrafter"/>
</dbReference>
<dbReference type="InterPro" id="IPR014013">
    <property type="entry name" value="Helic_SF1/SF2_ATP-bd_DinG/Rad3"/>
</dbReference>
<evidence type="ECO:0000256" key="1">
    <source>
        <dbReference type="ARBA" id="ARBA00022722"/>
    </source>
</evidence>
<dbReference type="Gene3D" id="3.40.50.300">
    <property type="entry name" value="P-loop containing nucleotide triphosphate hydrolases"/>
    <property type="match status" value="2"/>
</dbReference>
<keyword evidence="2 6" id="KW-0547">Nucleotide-binding</keyword>
<proteinExistence type="inferred from homology"/>
<keyword evidence="5 6" id="KW-0067">ATP-binding</keyword>
<dbReference type="CDD" id="cd06127">
    <property type="entry name" value="DEDDh"/>
    <property type="match status" value="1"/>
</dbReference>
<dbReference type="Gene3D" id="3.30.420.10">
    <property type="entry name" value="Ribonuclease H-like superfamily/Ribonuclease H"/>
    <property type="match status" value="1"/>
</dbReference>
<dbReference type="InterPro" id="IPR036397">
    <property type="entry name" value="RNaseH_sf"/>
</dbReference>
<keyword evidence="1 6" id="KW-0540">Nuclease</keyword>
<dbReference type="GO" id="GO:0003677">
    <property type="term" value="F:DNA binding"/>
    <property type="evidence" value="ECO:0007669"/>
    <property type="project" value="InterPro"/>
</dbReference>
<dbReference type="FunFam" id="3.30.420.10:FF:000045">
    <property type="entry name" value="3'-5' exonuclease DinG"/>
    <property type="match status" value="1"/>
</dbReference>
<dbReference type="Proteomes" id="UP000229523">
    <property type="component" value="Unassembled WGS sequence"/>
</dbReference>
<evidence type="ECO:0000313" key="9">
    <source>
        <dbReference type="EMBL" id="RAI82566.1"/>
    </source>
</evidence>
<comment type="caution">
    <text evidence="9">The sequence shown here is derived from an EMBL/GenBank/DDBJ whole genome shotgun (WGS) entry which is preliminary data.</text>
</comment>
<dbReference type="InterPro" id="IPR012337">
    <property type="entry name" value="RNaseH-like_sf"/>
</dbReference>
<dbReference type="NCBIfam" id="TIGR00573">
    <property type="entry name" value="dnaq"/>
    <property type="match status" value="1"/>
</dbReference>
<dbReference type="EMBL" id="MJBI02000001">
    <property type="protein sequence ID" value="RAI82566.1"/>
    <property type="molecule type" value="Genomic_DNA"/>
</dbReference>
<evidence type="ECO:0000313" key="10">
    <source>
        <dbReference type="Proteomes" id="UP000229523"/>
    </source>
</evidence>
<dbReference type="InterPro" id="IPR013520">
    <property type="entry name" value="Ribonucl_H"/>
</dbReference>
<dbReference type="InterPro" id="IPR014001">
    <property type="entry name" value="Helicase_ATP-bd"/>
</dbReference>
<evidence type="ECO:0000256" key="5">
    <source>
        <dbReference type="ARBA" id="ARBA00022840"/>
    </source>
</evidence>
<dbReference type="PANTHER" id="PTHR30231">
    <property type="entry name" value="DNA POLYMERASE III SUBUNIT EPSILON"/>
    <property type="match status" value="1"/>
</dbReference>
<dbReference type="AlphaFoldDB" id="A0A2G5NSX9"/>
<dbReference type="GO" id="GO:0016818">
    <property type="term" value="F:hydrolase activity, acting on acid anhydrides, in phosphorus-containing anhydrides"/>
    <property type="evidence" value="ECO:0007669"/>
    <property type="project" value="InterPro"/>
</dbReference>
<dbReference type="Pfam" id="PF13307">
    <property type="entry name" value="Helicase_C_2"/>
    <property type="match status" value="1"/>
</dbReference>
<dbReference type="InterPro" id="IPR006054">
    <property type="entry name" value="DnaQ"/>
</dbReference>
<protein>
    <recommendedName>
        <fullName evidence="6">3'-5' exonuclease DinG</fullName>
        <ecNumber evidence="6">3.1.-.-</ecNumber>
    </recommendedName>
</protein>
<reference evidence="9 10" key="1">
    <citation type="journal article" date="2018" name="Front. Microbiol.">
        <title>Description and Comparative Genomics of Macrococcus caseolyticus subsp. hominis subsp. nov., Macrococcus goetzii sp. nov., Macrococcus epidermidis sp. nov., and Macrococcus bohemicus sp. nov., Novel Macrococci From Human Clinical Material With Virulence Potential and Suspected Uptake of Foreign DNA by Natural Transformation.</title>
        <authorList>
            <person name="Maslanova I."/>
            <person name="Wertheimer Z."/>
            <person name="Sedlacek I."/>
            <person name="Svec P."/>
            <person name="Indrakova A."/>
            <person name="Kovarovic V."/>
            <person name="Schumann P."/>
            <person name="Sproer C."/>
            <person name="Kralova S."/>
            <person name="Sedo O."/>
            <person name="Kristofova L."/>
            <person name="Vrbovska V."/>
            <person name="Fuzik T."/>
            <person name="Petras P."/>
            <person name="Zdrahal Z."/>
            <person name="Ruzickova V."/>
            <person name="Doskar J."/>
            <person name="Pantucek R."/>
        </authorList>
    </citation>
    <scope>NUCLEOTIDE SEQUENCE [LARGE SCALE GENOMIC DNA]</scope>
    <source>
        <strain evidence="9 10">CCM 4927</strain>
    </source>
</reference>
<comment type="function">
    <text evidence="6">3'-5' exonuclease.</text>
</comment>
<keyword evidence="3 6" id="KW-0378">Hydrolase</keyword>
<evidence type="ECO:0000259" key="7">
    <source>
        <dbReference type="PROSITE" id="PS51192"/>
    </source>
</evidence>
<dbReference type="RefSeq" id="WP_099578179.1">
    <property type="nucleotide sequence ID" value="NZ_MJBI02000001.1"/>
</dbReference>
<dbReference type="NCBIfam" id="TIGR01407">
    <property type="entry name" value="dinG_rel"/>
    <property type="match status" value="1"/>
</dbReference>
<feature type="domain" description="Helicase ATP-binding" evidence="7">
    <location>
        <begin position="259"/>
        <end position="487"/>
    </location>
</feature>
<dbReference type="GO" id="GO:0008408">
    <property type="term" value="F:3'-5' exonuclease activity"/>
    <property type="evidence" value="ECO:0007669"/>
    <property type="project" value="InterPro"/>
</dbReference>
<dbReference type="GO" id="GO:0003887">
    <property type="term" value="F:DNA-directed DNA polymerase activity"/>
    <property type="evidence" value="ECO:0007669"/>
    <property type="project" value="InterPro"/>
</dbReference>
<dbReference type="PROSITE" id="PS51192">
    <property type="entry name" value="HELICASE_ATP_BIND_1"/>
    <property type="match status" value="1"/>
</dbReference>